<dbReference type="InterPro" id="IPR001611">
    <property type="entry name" value="Leu-rich_rpt"/>
</dbReference>
<sequence>MKHSDFAIYRIVCIILLVIQSASTQSCTLNIFSKSCTCTSDQSRLGLKCNYTSNTAIERLLPGNQSLLTLHTVDLSSNNLSSLPQDYFSGISVISTIDLRINNFREIPSVIFTLNNISRLDISNNNLQHFTLSVLSDISENGTLVVSGNNIEELLEPVYSITAGKYLYLTDISHNAISVINDTSSLWNSCIKLDISHNKLEQFRPKLVSHIQILDLSFNSLKELYAESFSRFVNLKHLTLSHNQIYKISETTFYHPTGLIFLDLSHNELASLHTDSFSNALRLEVLDISNNLLQSLESELFRGLEYSLTELKVSDNNLSTIEINSFLNLHDLRVLILSNNIDLKKVNFDLPPHLKQIDLKNNSLQEINECKFVQLLDIEVLNVENNALKCSCNLSWLYSKYENLRKLNSPTSENVSPMSPWKCNDSDGNSQSISDFDSVDCLDHNSTPEHCATTVSIKSVENRNFSINVAKYDNIVVKWILDDSTDIYGFIVIVKNIDSGDMLTSPMIQSNVREYTIYQSSENSVIICVQVMGNSTVILMEECDKIVTFDMKMIIGIVAGAIFLVPAILIFAYIACKDKKAMAKVYYQLLQASNAEQNGYKIAEKIEIAEEPETKSLSKGRQSTGASATTASVKETDYVVHAKPSVIFENKSYMPDSGVDESNNIERKNGIVFEKNDATFHIETDHSGQYSSKL</sequence>
<proteinExistence type="predicted"/>
<dbReference type="SMART" id="SM00369">
    <property type="entry name" value="LRR_TYP"/>
    <property type="match status" value="7"/>
</dbReference>
<keyword evidence="4" id="KW-0732">Signal</keyword>
<reference evidence="5" key="3">
    <citation type="submission" date="2023-05" db="EMBL/GenBank/DDBJ databases">
        <authorList>
            <person name="Smith C.H."/>
        </authorList>
    </citation>
    <scope>NUCLEOTIDE SEQUENCE</scope>
    <source>
        <strain evidence="5">CHS0354</strain>
        <tissue evidence="5">Mantle</tissue>
    </source>
</reference>
<evidence type="ECO:0000313" key="6">
    <source>
        <dbReference type="Proteomes" id="UP001195483"/>
    </source>
</evidence>
<dbReference type="Proteomes" id="UP001195483">
    <property type="component" value="Unassembled WGS sequence"/>
</dbReference>
<dbReference type="InterPro" id="IPR032675">
    <property type="entry name" value="LRR_dom_sf"/>
</dbReference>
<keyword evidence="3" id="KW-1133">Transmembrane helix</keyword>
<keyword evidence="1" id="KW-0433">Leucine-rich repeat</keyword>
<evidence type="ECO:0000256" key="3">
    <source>
        <dbReference type="SAM" id="Phobius"/>
    </source>
</evidence>
<keyword evidence="3" id="KW-0812">Transmembrane</keyword>
<dbReference type="AlphaFoldDB" id="A0AAE0T4S1"/>
<dbReference type="InterPro" id="IPR003591">
    <property type="entry name" value="Leu-rich_rpt_typical-subtyp"/>
</dbReference>
<evidence type="ECO:0000313" key="5">
    <source>
        <dbReference type="EMBL" id="KAK3603807.1"/>
    </source>
</evidence>
<protein>
    <submittedName>
        <fullName evidence="5">Uncharacterized protein</fullName>
    </submittedName>
</protein>
<name>A0AAE0T4S1_9BIVA</name>
<evidence type="ECO:0000256" key="1">
    <source>
        <dbReference type="ARBA" id="ARBA00022614"/>
    </source>
</evidence>
<dbReference type="Pfam" id="PF13855">
    <property type="entry name" value="LRR_8"/>
    <property type="match status" value="2"/>
</dbReference>
<dbReference type="Gene3D" id="3.80.10.10">
    <property type="entry name" value="Ribonuclease Inhibitor"/>
    <property type="match status" value="3"/>
</dbReference>
<reference evidence="5" key="1">
    <citation type="journal article" date="2021" name="Genome Biol. Evol.">
        <title>A High-Quality Reference Genome for a Parasitic Bivalve with Doubly Uniparental Inheritance (Bivalvia: Unionida).</title>
        <authorList>
            <person name="Smith C.H."/>
        </authorList>
    </citation>
    <scope>NUCLEOTIDE SEQUENCE</scope>
    <source>
        <strain evidence="5">CHS0354</strain>
    </source>
</reference>
<dbReference type="PROSITE" id="PS51257">
    <property type="entry name" value="PROKAR_LIPOPROTEIN"/>
    <property type="match status" value="1"/>
</dbReference>
<evidence type="ECO:0000256" key="4">
    <source>
        <dbReference type="SAM" id="SignalP"/>
    </source>
</evidence>
<dbReference type="SUPFAM" id="SSF52058">
    <property type="entry name" value="L domain-like"/>
    <property type="match status" value="1"/>
</dbReference>
<feature type="transmembrane region" description="Helical" evidence="3">
    <location>
        <begin position="553"/>
        <end position="576"/>
    </location>
</feature>
<feature type="chain" id="PRO_5042168718" evidence="4">
    <location>
        <begin position="25"/>
        <end position="694"/>
    </location>
</feature>
<reference evidence="5" key="2">
    <citation type="journal article" date="2021" name="Genome Biol. Evol.">
        <title>Developing a high-quality reference genome for a parasitic bivalve with doubly uniparental inheritance (Bivalvia: Unionida).</title>
        <authorList>
            <person name="Smith C.H."/>
        </authorList>
    </citation>
    <scope>NUCLEOTIDE SEQUENCE</scope>
    <source>
        <strain evidence="5">CHS0354</strain>
        <tissue evidence="5">Mantle</tissue>
    </source>
</reference>
<dbReference type="EMBL" id="JAEAOA010002358">
    <property type="protein sequence ID" value="KAK3603807.1"/>
    <property type="molecule type" value="Genomic_DNA"/>
</dbReference>
<keyword evidence="6" id="KW-1185">Reference proteome</keyword>
<feature type="signal peptide" evidence="4">
    <location>
        <begin position="1"/>
        <end position="24"/>
    </location>
</feature>
<organism evidence="5 6">
    <name type="scientific">Potamilus streckersoni</name>
    <dbReference type="NCBI Taxonomy" id="2493646"/>
    <lineage>
        <taxon>Eukaryota</taxon>
        <taxon>Metazoa</taxon>
        <taxon>Spiralia</taxon>
        <taxon>Lophotrochozoa</taxon>
        <taxon>Mollusca</taxon>
        <taxon>Bivalvia</taxon>
        <taxon>Autobranchia</taxon>
        <taxon>Heteroconchia</taxon>
        <taxon>Palaeoheterodonta</taxon>
        <taxon>Unionida</taxon>
        <taxon>Unionoidea</taxon>
        <taxon>Unionidae</taxon>
        <taxon>Ambleminae</taxon>
        <taxon>Lampsilini</taxon>
        <taxon>Potamilus</taxon>
    </lineage>
</organism>
<dbReference type="PANTHER" id="PTHR24366">
    <property type="entry name" value="IG(IMMUNOGLOBULIN) AND LRR(LEUCINE RICH REPEAT) DOMAINS"/>
    <property type="match status" value="1"/>
</dbReference>
<keyword evidence="2" id="KW-0677">Repeat</keyword>
<comment type="caution">
    <text evidence="5">The sequence shown here is derived from an EMBL/GenBank/DDBJ whole genome shotgun (WGS) entry which is preliminary data.</text>
</comment>
<evidence type="ECO:0000256" key="2">
    <source>
        <dbReference type="ARBA" id="ARBA00022737"/>
    </source>
</evidence>
<gene>
    <name evidence="5" type="ORF">CHS0354_042808</name>
</gene>
<keyword evidence="3" id="KW-0472">Membrane</keyword>
<accession>A0AAE0T4S1</accession>
<dbReference type="PROSITE" id="PS51450">
    <property type="entry name" value="LRR"/>
    <property type="match status" value="4"/>
</dbReference>